<organism evidence="2 3">
    <name type="scientific">Collybia nuda</name>
    <dbReference type="NCBI Taxonomy" id="64659"/>
    <lineage>
        <taxon>Eukaryota</taxon>
        <taxon>Fungi</taxon>
        <taxon>Dikarya</taxon>
        <taxon>Basidiomycota</taxon>
        <taxon>Agaricomycotina</taxon>
        <taxon>Agaricomycetes</taxon>
        <taxon>Agaricomycetidae</taxon>
        <taxon>Agaricales</taxon>
        <taxon>Tricholomatineae</taxon>
        <taxon>Clitocybaceae</taxon>
        <taxon>Collybia</taxon>
    </lineage>
</organism>
<evidence type="ECO:0000313" key="3">
    <source>
        <dbReference type="Proteomes" id="UP000807353"/>
    </source>
</evidence>
<gene>
    <name evidence="2" type="ORF">BDZ94DRAFT_1240010</name>
</gene>
<dbReference type="SUPFAM" id="SSF81383">
    <property type="entry name" value="F-box domain"/>
    <property type="match status" value="1"/>
</dbReference>
<keyword evidence="3" id="KW-1185">Reference proteome</keyword>
<dbReference type="InterPro" id="IPR032675">
    <property type="entry name" value="LRR_dom_sf"/>
</dbReference>
<dbReference type="SUPFAM" id="SSF52047">
    <property type="entry name" value="RNI-like"/>
    <property type="match status" value="1"/>
</dbReference>
<dbReference type="EMBL" id="MU150341">
    <property type="protein sequence ID" value="KAF9458416.1"/>
    <property type="molecule type" value="Genomic_DNA"/>
</dbReference>
<dbReference type="Proteomes" id="UP000807353">
    <property type="component" value="Unassembled WGS sequence"/>
</dbReference>
<comment type="caution">
    <text evidence="2">The sequence shown here is derived from an EMBL/GenBank/DDBJ whole genome shotgun (WGS) entry which is preliminary data.</text>
</comment>
<proteinExistence type="predicted"/>
<dbReference type="InterPro" id="IPR001810">
    <property type="entry name" value="F-box_dom"/>
</dbReference>
<name>A0A9P5XZA3_9AGAR</name>
<evidence type="ECO:0000259" key="1">
    <source>
        <dbReference type="Pfam" id="PF12937"/>
    </source>
</evidence>
<accession>A0A9P5XZA3</accession>
<dbReference type="InterPro" id="IPR036047">
    <property type="entry name" value="F-box-like_dom_sf"/>
</dbReference>
<reference evidence="2" key="1">
    <citation type="submission" date="2020-11" db="EMBL/GenBank/DDBJ databases">
        <authorList>
            <consortium name="DOE Joint Genome Institute"/>
            <person name="Ahrendt S."/>
            <person name="Riley R."/>
            <person name="Andreopoulos W."/>
            <person name="Labutti K."/>
            <person name="Pangilinan J."/>
            <person name="Ruiz-Duenas F.J."/>
            <person name="Barrasa J.M."/>
            <person name="Sanchez-Garcia M."/>
            <person name="Camarero S."/>
            <person name="Miyauchi S."/>
            <person name="Serrano A."/>
            <person name="Linde D."/>
            <person name="Babiker R."/>
            <person name="Drula E."/>
            <person name="Ayuso-Fernandez I."/>
            <person name="Pacheco R."/>
            <person name="Padilla G."/>
            <person name="Ferreira P."/>
            <person name="Barriuso J."/>
            <person name="Kellner H."/>
            <person name="Castanera R."/>
            <person name="Alfaro M."/>
            <person name="Ramirez L."/>
            <person name="Pisabarro A.G."/>
            <person name="Kuo A."/>
            <person name="Tritt A."/>
            <person name="Lipzen A."/>
            <person name="He G."/>
            <person name="Yan M."/>
            <person name="Ng V."/>
            <person name="Cullen D."/>
            <person name="Martin F."/>
            <person name="Rosso M.-N."/>
            <person name="Henrissat B."/>
            <person name="Hibbett D."/>
            <person name="Martinez A.T."/>
            <person name="Grigoriev I.V."/>
        </authorList>
    </citation>
    <scope>NUCLEOTIDE SEQUENCE</scope>
    <source>
        <strain evidence="2">CBS 247.69</strain>
    </source>
</reference>
<feature type="domain" description="F-box" evidence="1">
    <location>
        <begin position="154"/>
        <end position="209"/>
    </location>
</feature>
<dbReference type="Gene3D" id="3.80.10.10">
    <property type="entry name" value="Ribonuclease Inhibitor"/>
    <property type="match status" value="1"/>
</dbReference>
<dbReference type="Gene3D" id="1.20.1280.50">
    <property type="match status" value="1"/>
</dbReference>
<dbReference type="AlphaFoldDB" id="A0A9P5XZA3"/>
<evidence type="ECO:0000313" key="2">
    <source>
        <dbReference type="EMBL" id="KAF9458416.1"/>
    </source>
</evidence>
<dbReference type="Pfam" id="PF12937">
    <property type="entry name" value="F-box-like"/>
    <property type="match status" value="1"/>
</dbReference>
<sequence>MSVLPKVHDLIISYPDDVNVSALNVWFNTAHDAGVRKYILEKPFQRSGNSVRVQTSQLHILNIKKRLQWLGGNIQVCTPTVQSIPNVEVPGELRSFNSADQRIYQQELKTKLRFLRNLRARLLNDELDGEKIELHGLSVIIHRLGSRRNALSPISRLPPELLCHIFAFASRNAETYREYPPSLAWVKVSHVCGYWREVSRNNPATWSHIPAFVLQWTQEMLKRSKSSPLHVYYNEEEDTLLDHPDYSALTTALGHLDRITDLSISTNAPYLDIPIANPAPILERFSLLMHSGPRGAPIIPTIHLFSGMAPRLRHMALGGACFDLRSSLFQNLTSLELSNIGVRAPGTVNSTEILINLFAGMPKLETLHLCDALPRVDPRGFSRAENRANLPSLTTLQIRDSLIPNILDFSSRISIANETRGIPLVLGFGVNSPRDLLRPLFADIERLCRLRNRPFRSVRISRGSSYDFGLLIEGWSSIDGPINTTLVPDLSLDLRLGDSDHDIVTTVLGRVFSALPFSGTLVVAVHCIDLRSAWRSVIKPLRNVHTIYLNGCPPASLLSSLVLDSNMIPTATSVSDPRPNFLPDLRILLFRRVFFGNKMKYLATLAKVLLHRQQLPNSAVIQLQFDQCRGMTEAHALVFQKVVPNVAWTEMKAAESDEEEYDDDSQSDD</sequence>
<protein>
    <recommendedName>
        <fullName evidence="1">F-box domain-containing protein</fullName>
    </recommendedName>
</protein>
<dbReference type="OrthoDB" id="3172239at2759"/>